<keyword evidence="5" id="KW-0547">Nucleotide-binding</keyword>
<comment type="caution">
    <text evidence="13">The sequence shown here is derived from an EMBL/GenBank/DDBJ whole genome shotgun (WGS) entry which is preliminary data.</text>
</comment>
<dbReference type="Gene3D" id="3.40.1110.10">
    <property type="entry name" value="Calcium-transporting ATPase, cytoplasmic domain N"/>
    <property type="match status" value="1"/>
</dbReference>
<feature type="transmembrane region" description="Helical" evidence="11">
    <location>
        <begin position="316"/>
        <end position="337"/>
    </location>
</feature>
<dbReference type="InterPro" id="IPR023299">
    <property type="entry name" value="ATPase_P-typ_cyto_dom_N"/>
</dbReference>
<dbReference type="InterPro" id="IPR036412">
    <property type="entry name" value="HAD-like_sf"/>
</dbReference>
<dbReference type="InterPro" id="IPR059000">
    <property type="entry name" value="ATPase_P-type_domA"/>
</dbReference>
<evidence type="ECO:0000313" key="13">
    <source>
        <dbReference type="EMBL" id="MFC6315162.1"/>
    </source>
</evidence>
<dbReference type="InterPro" id="IPR006068">
    <property type="entry name" value="ATPase_P-typ_cation-transptr_C"/>
</dbReference>
<dbReference type="NCBIfam" id="TIGR01494">
    <property type="entry name" value="ATPase_P-type"/>
    <property type="match status" value="2"/>
</dbReference>
<feature type="transmembrane region" description="Helical" evidence="11">
    <location>
        <begin position="949"/>
        <end position="967"/>
    </location>
</feature>
<dbReference type="Pfam" id="PF00689">
    <property type="entry name" value="Cation_ATPase_C"/>
    <property type="match status" value="1"/>
</dbReference>
<feature type="region of interest" description="Disordered" evidence="10">
    <location>
        <begin position="1"/>
        <end position="69"/>
    </location>
</feature>
<dbReference type="SFLD" id="SFLDG00002">
    <property type="entry name" value="C1.7:_P-type_atpase_like"/>
    <property type="match status" value="1"/>
</dbReference>
<dbReference type="Pfam" id="PF08282">
    <property type="entry name" value="Hydrolase_3"/>
    <property type="match status" value="1"/>
</dbReference>
<dbReference type="Pfam" id="PF13246">
    <property type="entry name" value="Cation_ATPase"/>
    <property type="match status" value="1"/>
</dbReference>
<dbReference type="PROSITE" id="PS00154">
    <property type="entry name" value="ATPASE_E1_E2"/>
    <property type="match status" value="1"/>
</dbReference>
<comment type="similarity">
    <text evidence="2">Belongs to the cation transport ATPase (P-type) (TC 3.A.3) family. Type IIA subfamily.</text>
</comment>
<feature type="compositionally biased region" description="Low complexity" evidence="10">
    <location>
        <begin position="27"/>
        <end position="69"/>
    </location>
</feature>
<evidence type="ECO:0000313" key="14">
    <source>
        <dbReference type="Proteomes" id="UP001596310"/>
    </source>
</evidence>
<dbReference type="PANTHER" id="PTHR43294:SF21">
    <property type="entry name" value="CATION TRANSPORTING ATPASE"/>
    <property type="match status" value="1"/>
</dbReference>
<evidence type="ECO:0000256" key="6">
    <source>
        <dbReference type="ARBA" id="ARBA00022840"/>
    </source>
</evidence>
<evidence type="ECO:0000256" key="1">
    <source>
        <dbReference type="ARBA" id="ARBA00004651"/>
    </source>
</evidence>
<dbReference type="InterPro" id="IPR004014">
    <property type="entry name" value="ATPase_P-typ_cation-transptr_N"/>
</dbReference>
<dbReference type="Gene3D" id="3.40.50.1000">
    <property type="entry name" value="HAD superfamily/HAD-like"/>
    <property type="match status" value="1"/>
</dbReference>
<evidence type="ECO:0000256" key="7">
    <source>
        <dbReference type="ARBA" id="ARBA00022967"/>
    </source>
</evidence>
<evidence type="ECO:0000256" key="4">
    <source>
        <dbReference type="ARBA" id="ARBA00022692"/>
    </source>
</evidence>
<feature type="transmembrane region" description="Helical" evidence="11">
    <location>
        <begin position="119"/>
        <end position="141"/>
    </location>
</feature>
<dbReference type="Pfam" id="PF00690">
    <property type="entry name" value="Cation_ATPase_N"/>
    <property type="match status" value="1"/>
</dbReference>
<dbReference type="SUPFAM" id="SSF81665">
    <property type="entry name" value="Calcium ATPase, transmembrane domain M"/>
    <property type="match status" value="1"/>
</dbReference>
<dbReference type="SUPFAM" id="SSF81660">
    <property type="entry name" value="Metal cation-transporting ATPase, ATP-binding domain N"/>
    <property type="match status" value="1"/>
</dbReference>
<feature type="transmembrane region" description="Helical" evidence="11">
    <location>
        <begin position="343"/>
        <end position="367"/>
    </location>
</feature>
<dbReference type="SUPFAM" id="SSF56784">
    <property type="entry name" value="HAD-like"/>
    <property type="match status" value="1"/>
</dbReference>
<name>A0ABW1UMH6_9LACO</name>
<keyword evidence="14" id="KW-1185">Reference proteome</keyword>
<dbReference type="PRINTS" id="PR00120">
    <property type="entry name" value="HATPASE"/>
</dbReference>
<evidence type="ECO:0000256" key="8">
    <source>
        <dbReference type="ARBA" id="ARBA00022989"/>
    </source>
</evidence>
<dbReference type="InterPro" id="IPR050510">
    <property type="entry name" value="Cation_transp_ATPase_P-type"/>
</dbReference>
<evidence type="ECO:0000256" key="11">
    <source>
        <dbReference type="SAM" id="Phobius"/>
    </source>
</evidence>
<organism evidence="13 14">
    <name type="scientific">Lapidilactobacillus achengensis</name>
    <dbReference type="NCBI Taxonomy" id="2486000"/>
    <lineage>
        <taxon>Bacteria</taxon>
        <taxon>Bacillati</taxon>
        <taxon>Bacillota</taxon>
        <taxon>Bacilli</taxon>
        <taxon>Lactobacillales</taxon>
        <taxon>Lactobacillaceae</taxon>
        <taxon>Lapidilactobacillus</taxon>
    </lineage>
</organism>
<keyword evidence="7" id="KW-1278">Translocase</keyword>
<evidence type="ECO:0000256" key="10">
    <source>
        <dbReference type="SAM" id="MobiDB-lite"/>
    </source>
</evidence>
<protein>
    <submittedName>
        <fullName evidence="13">Cation-translocating P-type ATPase</fullName>
    </submittedName>
</protein>
<dbReference type="InterPro" id="IPR018303">
    <property type="entry name" value="ATPase_P-typ_P_site"/>
</dbReference>
<accession>A0ABW1UMH6</accession>
<keyword evidence="9 11" id="KW-0472">Membrane</keyword>
<dbReference type="Gene3D" id="1.20.1110.10">
    <property type="entry name" value="Calcium-transporting ATPase, transmembrane domain"/>
    <property type="match status" value="1"/>
</dbReference>
<feature type="transmembrane region" description="Helical" evidence="11">
    <location>
        <begin position="147"/>
        <end position="164"/>
    </location>
</feature>
<comment type="subcellular location">
    <subcellularLocation>
        <location evidence="1">Cell membrane</location>
        <topology evidence="1">Multi-pass membrane protein</topology>
    </subcellularLocation>
</comment>
<dbReference type="InterPro" id="IPR001757">
    <property type="entry name" value="P_typ_ATPase"/>
</dbReference>
<keyword evidence="4 11" id="KW-0812">Transmembrane</keyword>
<sequence length="982" mass="105361">MTTNKTSAPRDSTVTTGATSPGQIVGAPAVTATSTAKAPTAKASTTKPATAPAATAAHASSTPADTSSTPAWATLSATASLQAADSTPTGLTSAVAAQRLKQTGPNLIQKTKETSMVKVFFKNFSSLMALLLWGAGIIAIIAGMTELGLAIWAVNLINGLFSFWQQYRANAATSALQKMLPSYAKVLRNGQSLKVLVEELVPGDLVNLISGDNVPADGRLLQADDLEVNQSALTGESLTVTKEATVMSAAEVQAAGRFAEWDLVYEGTSVVKGSGTMLVTGTGMATEFGQIAALTGKVVAAKSPLERELDLLTRQISIIAFVIGALFFVAAVFLVHYPVAESFIFALGMIVAFIPEGLLPTVTLSLAMAVQKMAHRNALVKHLNSVETLGATTVICSDKTGTLTKNEMTIEQVWLPGGQYQVSGTGYEPVGVVTKNGARIDLSQEPDLQQLLRIGVLNNDSFLQVVRGQHQVVGSPDEGSILVLAGKADYDLPGEQKNYQKLAELPFDSERKRMTTIRQQAGQSWAYTRGGIAEVLACCQTYLVHGKVLPLTPILRQQFLTQNDAFARAGLRILAYAYRQLAPDERTYSVATTEQNLTFVGLTASQDPPRENVIEAIQKCHDASIRIIMVTGDYGLTAESIAHKIGVVQGTDVRVVTGEQLTAMSDAELRENLGHQIIFARMAPEQKYRIVTNLQAMGEIVAATGDGVNDAPALKKADIGVAMGVTGTDVAKEAADMILTDDNFASIVNAIEEGRTVYANIRKFLLYILNSNVPEAVPSVLFLFSNGLIPLPLTVMQILSIDLGTDMLPALGLASEPTEPGTMARPPRKRSEHLLNKSVAFKAFAWYGLWESLIATAAYFFVNWRAGWPTQALASGGAVYRLATTMTLAAIVFSQIGTVFNCRTKDVSLFKTGIFSNTHVIFGVICEVCLLSCLIYVPFLQQAFNTTGLQWQDWAFLITIPIPLILIEELRKALVRRRHAVK</sequence>
<feature type="compositionally biased region" description="Polar residues" evidence="10">
    <location>
        <begin position="1"/>
        <end position="22"/>
    </location>
</feature>
<dbReference type="PRINTS" id="PR00119">
    <property type="entry name" value="CATATPASE"/>
</dbReference>
<evidence type="ECO:0000256" key="5">
    <source>
        <dbReference type="ARBA" id="ARBA00022741"/>
    </source>
</evidence>
<dbReference type="Gene3D" id="2.70.150.10">
    <property type="entry name" value="Calcium-transporting ATPase, cytoplasmic transduction domain A"/>
    <property type="match status" value="1"/>
</dbReference>
<dbReference type="InterPro" id="IPR044492">
    <property type="entry name" value="P_typ_ATPase_HD_dom"/>
</dbReference>
<evidence type="ECO:0000259" key="12">
    <source>
        <dbReference type="SMART" id="SM00831"/>
    </source>
</evidence>
<evidence type="ECO:0000256" key="3">
    <source>
        <dbReference type="ARBA" id="ARBA00022475"/>
    </source>
</evidence>
<feature type="transmembrane region" description="Helical" evidence="11">
    <location>
        <begin position="839"/>
        <end position="862"/>
    </location>
</feature>
<dbReference type="InterPro" id="IPR023214">
    <property type="entry name" value="HAD_sf"/>
</dbReference>
<feature type="domain" description="Cation-transporting P-type ATPase N-terminal" evidence="12">
    <location>
        <begin position="71"/>
        <end position="144"/>
    </location>
</feature>
<dbReference type="SFLD" id="SFLDF00027">
    <property type="entry name" value="p-type_atpase"/>
    <property type="match status" value="1"/>
</dbReference>
<dbReference type="SMART" id="SM00831">
    <property type="entry name" value="Cation_ATPase_N"/>
    <property type="match status" value="1"/>
</dbReference>
<gene>
    <name evidence="13" type="ORF">ACFQHW_06190</name>
</gene>
<evidence type="ECO:0000256" key="2">
    <source>
        <dbReference type="ARBA" id="ARBA00005675"/>
    </source>
</evidence>
<keyword evidence="8 11" id="KW-1133">Transmembrane helix</keyword>
<dbReference type="RefSeq" id="WP_125596342.1">
    <property type="nucleotide sequence ID" value="NZ_JBHSSM010000015.1"/>
</dbReference>
<dbReference type="SFLD" id="SFLDS00003">
    <property type="entry name" value="Haloacid_Dehalogenase"/>
    <property type="match status" value="1"/>
</dbReference>
<evidence type="ECO:0000256" key="9">
    <source>
        <dbReference type="ARBA" id="ARBA00023136"/>
    </source>
</evidence>
<keyword evidence="6" id="KW-0067">ATP-binding</keyword>
<dbReference type="Pfam" id="PF00122">
    <property type="entry name" value="E1-E2_ATPase"/>
    <property type="match status" value="1"/>
</dbReference>
<keyword evidence="3" id="KW-1003">Cell membrane</keyword>
<dbReference type="Proteomes" id="UP001596310">
    <property type="component" value="Unassembled WGS sequence"/>
</dbReference>
<feature type="transmembrane region" description="Helical" evidence="11">
    <location>
        <begin position="914"/>
        <end position="937"/>
    </location>
</feature>
<reference evidence="14" key="1">
    <citation type="journal article" date="2019" name="Int. J. Syst. Evol. Microbiol.">
        <title>The Global Catalogue of Microorganisms (GCM) 10K type strain sequencing project: providing services to taxonomists for standard genome sequencing and annotation.</title>
        <authorList>
            <consortium name="The Broad Institute Genomics Platform"/>
            <consortium name="The Broad Institute Genome Sequencing Center for Infectious Disease"/>
            <person name="Wu L."/>
            <person name="Ma J."/>
        </authorList>
    </citation>
    <scope>NUCLEOTIDE SEQUENCE [LARGE SCALE GENOMIC DNA]</scope>
    <source>
        <strain evidence="14">CCM 8897</strain>
    </source>
</reference>
<dbReference type="SUPFAM" id="SSF81653">
    <property type="entry name" value="Calcium ATPase, transduction domain A"/>
    <property type="match status" value="1"/>
</dbReference>
<dbReference type="InterPro" id="IPR023298">
    <property type="entry name" value="ATPase_P-typ_TM_dom_sf"/>
</dbReference>
<dbReference type="PANTHER" id="PTHR43294">
    <property type="entry name" value="SODIUM/POTASSIUM-TRANSPORTING ATPASE SUBUNIT ALPHA"/>
    <property type="match status" value="1"/>
</dbReference>
<feature type="transmembrane region" description="Helical" evidence="11">
    <location>
        <begin position="882"/>
        <end position="902"/>
    </location>
</feature>
<dbReference type="EMBL" id="JBHSSM010000015">
    <property type="protein sequence ID" value="MFC6315162.1"/>
    <property type="molecule type" value="Genomic_DNA"/>
</dbReference>
<proteinExistence type="inferred from homology"/>
<dbReference type="InterPro" id="IPR008250">
    <property type="entry name" value="ATPase_P-typ_transduc_dom_A_sf"/>
</dbReference>